<dbReference type="PANTHER" id="PTHR35526:SF3">
    <property type="entry name" value="ANTI-SIGMA-F FACTOR RSBW"/>
    <property type="match status" value="1"/>
</dbReference>
<dbReference type="RefSeq" id="WP_274231167.1">
    <property type="nucleotide sequence ID" value="NZ_BAABHQ010000003.1"/>
</dbReference>
<keyword evidence="4" id="KW-1185">Reference proteome</keyword>
<dbReference type="InterPro" id="IPR036890">
    <property type="entry name" value="HATPase_C_sf"/>
</dbReference>
<evidence type="ECO:0000256" key="1">
    <source>
        <dbReference type="ARBA" id="ARBA00022527"/>
    </source>
</evidence>
<accession>A0ABP9E5K3</accession>
<organism evidence="3 4">
    <name type="scientific">Actinomycetospora straminea</name>
    <dbReference type="NCBI Taxonomy" id="663607"/>
    <lineage>
        <taxon>Bacteria</taxon>
        <taxon>Bacillati</taxon>
        <taxon>Actinomycetota</taxon>
        <taxon>Actinomycetes</taxon>
        <taxon>Pseudonocardiales</taxon>
        <taxon>Pseudonocardiaceae</taxon>
        <taxon>Actinomycetospora</taxon>
    </lineage>
</organism>
<dbReference type="PANTHER" id="PTHR35526">
    <property type="entry name" value="ANTI-SIGMA-F FACTOR RSBW-RELATED"/>
    <property type="match status" value="1"/>
</dbReference>
<dbReference type="InterPro" id="IPR003594">
    <property type="entry name" value="HATPase_dom"/>
</dbReference>
<dbReference type="InterPro" id="IPR050267">
    <property type="entry name" value="Anti-sigma-factor_SerPK"/>
</dbReference>
<proteinExistence type="predicted"/>
<keyword evidence="3" id="KW-0547">Nucleotide-binding</keyword>
<protein>
    <submittedName>
        <fullName evidence="3">ATP-binding protein</fullName>
    </submittedName>
</protein>
<gene>
    <name evidence="3" type="ORF">GCM10023203_15720</name>
</gene>
<sequence length="165" mass="18081">MEGRPGTEARRVVHEVVHAVAHSAVRVEDLRALRTELVAWVRATAGLPDAEALDERLEDRLQDIATAFYEALANVVDHAYPEGAGPVDVTARLAAAGGPEQPWLEIVVADHGGWRPAPPDPGHRGRGLLLVSRLTDGHEVRPVEDGTRLRLWWHRPPGADYRRGA</sequence>
<dbReference type="GO" id="GO:0005524">
    <property type="term" value="F:ATP binding"/>
    <property type="evidence" value="ECO:0007669"/>
    <property type="project" value="UniProtKB-KW"/>
</dbReference>
<dbReference type="Proteomes" id="UP001500457">
    <property type="component" value="Unassembled WGS sequence"/>
</dbReference>
<keyword evidence="1" id="KW-0418">Kinase</keyword>
<keyword evidence="3" id="KW-0067">ATP-binding</keyword>
<evidence type="ECO:0000313" key="3">
    <source>
        <dbReference type="EMBL" id="GAA4867904.1"/>
    </source>
</evidence>
<keyword evidence="1" id="KW-0723">Serine/threonine-protein kinase</keyword>
<dbReference type="Pfam" id="PF13581">
    <property type="entry name" value="HATPase_c_2"/>
    <property type="match status" value="1"/>
</dbReference>
<reference evidence="4" key="1">
    <citation type="journal article" date="2019" name="Int. J. Syst. Evol. Microbiol.">
        <title>The Global Catalogue of Microorganisms (GCM) 10K type strain sequencing project: providing services to taxonomists for standard genome sequencing and annotation.</title>
        <authorList>
            <consortium name="The Broad Institute Genomics Platform"/>
            <consortium name="The Broad Institute Genome Sequencing Center for Infectious Disease"/>
            <person name="Wu L."/>
            <person name="Ma J."/>
        </authorList>
    </citation>
    <scope>NUCLEOTIDE SEQUENCE [LARGE SCALE GENOMIC DNA]</scope>
    <source>
        <strain evidence="4">JCM 17983</strain>
    </source>
</reference>
<evidence type="ECO:0000313" key="4">
    <source>
        <dbReference type="Proteomes" id="UP001500457"/>
    </source>
</evidence>
<dbReference type="EMBL" id="BAABHQ010000003">
    <property type="protein sequence ID" value="GAA4867904.1"/>
    <property type="molecule type" value="Genomic_DNA"/>
</dbReference>
<dbReference type="Gene3D" id="3.30.565.10">
    <property type="entry name" value="Histidine kinase-like ATPase, C-terminal domain"/>
    <property type="match status" value="1"/>
</dbReference>
<dbReference type="SUPFAM" id="SSF55874">
    <property type="entry name" value="ATPase domain of HSP90 chaperone/DNA topoisomerase II/histidine kinase"/>
    <property type="match status" value="1"/>
</dbReference>
<dbReference type="CDD" id="cd16936">
    <property type="entry name" value="HATPase_RsbW-like"/>
    <property type="match status" value="1"/>
</dbReference>
<keyword evidence="1" id="KW-0808">Transferase</keyword>
<comment type="caution">
    <text evidence="3">The sequence shown here is derived from an EMBL/GenBank/DDBJ whole genome shotgun (WGS) entry which is preliminary data.</text>
</comment>
<evidence type="ECO:0000259" key="2">
    <source>
        <dbReference type="Pfam" id="PF13581"/>
    </source>
</evidence>
<name>A0ABP9E5K3_9PSEU</name>
<feature type="domain" description="Histidine kinase/HSP90-like ATPase" evidence="2">
    <location>
        <begin position="26"/>
        <end position="153"/>
    </location>
</feature>